<dbReference type="STRING" id="1798704.A3J93_00110"/>
<gene>
    <name evidence="7" type="ORF">A3J93_00110</name>
</gene>
<sequence>MNFFKSKILFFILAGLLILPTTVFGAQIGFVKSNIWASKTTALVGDKVNIFVVLVNSEDNNLEGDLQFLDDTLGVNVGSAKPFALTSGGSSNVISTQWTAVAGDHRFRAKIVNAVSIDKLNVRTSLGSDILSELSDAITVKVDTDHDGVTDDVEETNGTNPNNPDTDNDGVNDGTDPNPTNPDTDGDGDSDGTDPAPTNPGVFTPPDTDGDGTPDATDSDIDNDGIYNWVETNNGTDPYKADTDGDGTRDKQDAYPLDPNRSKLEVVASAEPVATISLPLPEGETQEGVGADASRTTTTTNTDLNTDTENGGEILGEKIENNGGEEINSRWPWWLKGLGILWLLLLLVLLIMMRKRKVGPVEPKAEDMKMEEEIKKVIAPAPQASFKTAKIIKKPTVKK</sequence>
<evidence type="ECO:0000313" key="7">
    <source>
        <dbReference type="EMBL" id="OGH88133.1"/>
    </source>
</evidence>
<dbReference type="AlphaFoldDB" id="A0A1F6NWN9"/>
<dbReference type="Proteomes" id="UP000177907">
    <property type="component" value="Unassembled WGS sequence"/>
</dbReference>
<organism evidence="7 8">
    <name type="scientific">Candidatus Magasanikbacteria bacterium RIFOXYC2_FULL_42_28</name>
    <dbReference type="NCBI Taxonomy" id="1798704"/>
    <lineage>
        <taxon>Bacteria</taxon>
        <taxon>Candidatus Magasanikiibacteriota</taxon>
    </lineage>
</organism>
<feature type="compositionally biased region" description="Low complexity" evidence="5">
    <location>
        <begin position="296"/>
        <end position="312"/>
    </location>
</feature>
<feature type="compositionally biased region" description="Basic and acidic residues" evidence="5">
    <location>
        <begin position="239"/>
        <end position="253"/>
    </location>
</feature>
<evidence type="ECO:0000256" key="4">
    <source>
        <dbReference type="ARBA" id="ARBA00022837"/>
    </source>
</evidence>
<evidence type="ECO:0000256" key="3">
    <source>
        <dbReference type="ARBA" id="ARBA00022729"/>
    </source>
</evidence>
<evidence type="ECO:0000256" key="2">
    <source>
        <dbReference type="ARBA" id="ARBA00022525"/>
    </source>
</evidence>
<evidence type="ECO:0000313" key="8">
    <source>
        <dbReference type="Proteomes" id="UP000177907"/>
    </source>
</evidence>
<keyword evidence="6" id="KW-0812">Transmembrane</keyword>
<comment type="caution">
    <text evidence="7">The sequence shown here is derived from an EMBL/GenBank/DDBJ whole genome shotgun (WGS) entry which is preliminary data.</text>
</comment>
<evidence type="ECO:0000256" key="5">
    <source>
        <dbReference type="SAM" id="MobiDB-lite"/>
    </source>
</evidence>
<keyword evidence="4" id="KW-0106">Calcium</keyword>
<name>A0A1F6NWN9_9BACT</name>
<feature type="compositionally biased region" description="Acidic residues" evidence="5">
    <location>
        <begin position="208"/>
        <end position="223"/>
    </location>
</feature>
<dbReference type="GO" id="GO:0005509">
    <property type="term" value="F:calcium ion binding"/>
    <property type="evidence" value="ECO:0007669"/>
    <property type="project" value="InterPro"/>
</dbReference>
<accession>A0A1F6NWN9</accession>
<dbReference type="InterPro" id="IPR028974">
    <property type="entry name" value="TSP_type-3_rpt"/>
</dbReference>
<keyword evidence="3" id="KW-0732">Signal</keyword>
<dbReference type="InterPro" id="IPR059100">
    <property type="entry name" value="TSP3_bac"/>
</dbReference>
<proteinExistence type="predicted"/>
<evidence type="ECO:0000256" key="6">
    <source>
        <dbReference type="SAM" id="Phobius"/>
    </source>
</evidence>
<protein>
    <submittedName>
        <fullName evidence="7">Uncharacterized protein</fullName>
    </submittedName>
</protein>
<reference evidence="7 8" key="1">
    <citation type="journal article" date="2016" name="Nat. Commun.">
        <title>Thousands of microbial genomes shed light on interconnected biogeochemical processes in an aquifer system.</title>
        <authorList>
            <person name="Anantharaman K."/>
            <person name="Brown C.T."/>
            <person name="Hug L.A."/>
            <person name="Sharon I."/>
            <person name="Castelle C.J."/>
            <person name="Probst A.J."/>
            <person name="Thomas B.C."/>
            <person name="Singh A."/>
            <person name="Wilkins M.J."/>
            <person name="Karaoz U."/>
            <person name="Brodie E.L."/>
            <person name="Williams K.H."/>
            <person name="Hubbard S.S."/>
            <person name="Banfield J.F."/>
        </authorList>
    </citation>
    <scope>NUCLEOTIDE SEQUENCE [LARGE SCALE GENOMIC DNA]</scope>
</reference>
<feature type="transmembrane region" description="Helical" evidence="6">
    <location>
        <begin position="331"/>
        <end position="352"/>
    </location>
</feature>
<dbReference type="Gene3D" id="4.10.1080.10">
    <property type="entry name" value="TSP type-3 repeat"/>
    <property type="match status" value="1"/>
</dbReference>
<feature type="compositionally biased region" description="Low complexity" evidence="5">
    <location>
        <begin position="156"/>
        <end position="183"/>
    </location>
</feature>
<keyword evidence="2" id="KW-0964">Secreted</keyword>
<keyword evidence="6" id="KW-0472">Membrane</keyword>
<feature type="region of interest" description="Disordered" evidence="5">
    <location>
        <begin position="145"/>
        <end position="259"/>
    </location>
</feature>
<dbReference type="Pfam" id="PF18884">
    <property type="entry name" value="TSP3_bac"/>
    <property type="match status" value="2"/>
</dbReference>
<comment type="subcellular location">
    <subcellularLocation>
        <location evidence="1">Secreted</location>
    </subcellularLocation>
</comment>
<evidence type="ECO:0000256" key="1">
    <source>
        <dbReference type="ARBA" id="ARBA00004613"/>
    </source>
</evidence>
<dbReference type="EMBL" id="MFQZ01000005">
    <property type="protein sequence ID" value="OGH88133.1"/>
    <property type="molecule type" value="Genomic_DNA"/>
</dbReference>
<feature type="region of interest" description="Disordered" evidence="5">
    <location>
        <begin position="281"/>
        <end position="317"/>
    </location>
</feature>
<keyword evidence="6" id="KW-1133">Transmembrane helix</keyword>
<dbReference type="SUPFAM" id="SSF103647">
    <property type="entry name" value="TSP type-3 repeat"/>
    <property type="match status" value="1"/>
</dbReference>